<name>A0A921G9A1_9FIRM</name>
<dbReference type="Proteomes" id="UP000749320">
    <property type="component" value="Unassembled WGS sequence"/>
</dbReference>
<comment type="similarity">
    <text evidence="7">Belongs to the radical SAM superfamily. Anaerobic sulfatase-maturating enzyme family.</text>
</comment>
<dbReference type="PROSITE" id="PS51918">
    <property type="entry name" value="RADICAL_SAM"/>
    <property type="match status" value="1"/>
</dbReference>
<dbReference type="InterPro" id="IPR058240">
    <property type="entry name" value="rSAM_sf"/>
</dbReference>
<evidence type="ECO:0000313" key="10">
    <source>
        <dbReference type="Proteomes" id="UP000749320"/>
    </source>
</evidence>
<protein>
    <submittedName>
        <fullName evidence="9">Radical SAM protein</fullName>
    </submittedName>
</protein>
<dbReference type="InterPro" id="IPR000385">
    <property type="entry name" value="MoaA_NifB_PqqE_Fe-S-bd_CS"/>
</dbReference>
<organism evidence="9 10">
    <name type="scientific">Thomasclavelia spiroformis</name>
    <dbReference type="NCBI Taxonomy" id="29348"/>
    <lineage>
        <taxon>Bacteria</taxon>
        <taxon>Bacillati</taxon>
        <taxon>Bacillota</taxon>
        <taxon>Erysipelotrichia</taxon>
        <taxon>Erysipelotrichales</taxon>
        <taxon>Coprobacillaceae</taxon>
        <taxon>Thomasclavelia</taxon>
    </lineage>
</organism>
<accession>A0A921G9A1</accession>
<dbReference type="InterPro" id="IPR023867">
    <property type="entry name" value="Sulphatase_maturase_rSAM"/>
</dbReference>
<comment type="caution">
    <text evidence="9">The sequence shown here is derived from an EMBL/GenBank/DDBJ whole genome shotgun (WGS) entry which is preliminary data.</text>
</comment>
<evidence type="ECO:0000256" key="7">
    <source>
        <dbReference type="ARBA" id="ARBA00023601"/>
    </source>
</evidence>
<dbReference type="CDD" id="cd01335">
    <property type="entry name" value="Radical_SAM"/>
    <property type="match status" value="1"/>
</dbReference>
<proteinExistence type="inferred from homology"/>
<dbReference type="GO" id="GO:0051539">
    <property type="term" value="F:4 iron, 4 sulfur cluster binding"/>
    <property type="evidence" value="ECO:0007669"/>
    <property type="project" value="UniProtKB-KW"/>
</dbReference>
<evidence type="ECO:0000256" key="1">
    <source>
        <dbReference type="ARBA" id="ARBA00001966"/>
    </source>
</evidence>
<dbReference type="SFLD" id="SFLDG01386">
    <property type="entry name" value="main_SPASM_domain-containing"/>
    <property type="match status" value="1"/>
</dbReference>
<keyword evidence="2" id="KW-0004">4Fe-4S</keyword>
<evidence type="ECO:0000259" key="8">
    <source>
        <dbReference type="PROSITE" id="PS51918"/>
    </source>
</evidence>
<gene>
    <name evidence="9" type="ORF">K8V91_00600</name>
</gene>
<dbReference type="SFLD" id="SFLDG01067">
    <property type="entry name" value="SPASM/twitch_domain_containing"/>
    <property type="match status" value="1"/>
</dbReference>
<evidence type="ECO:0000256" key="2">
    <source>
        <dbReference type="ARBA" id="ARBA00022485"/>
    </source>
</evidence>
<dbReference type="EMBL" id="DYWV01000020">
    <property type="protein sequence ID" value="HJF39396.1"/>
    <property type="molecule type" value="Genomic_DNA"/>
</dbReference>
<dbReference type="GO" id="GO:0046872">
    <property type="term" value="F:metal ion binding"/>
    <property type="evidence" value="ECO:0007669"/>
    <property type="project" value="UniProtKB-KW"/>
</dbReference>
<dbReference type="GO" id="GO:0016491">
    <property type="term" value="F:oxidoreductase activity"/>
    <property type="evidence" value="ECO:0007669"/>
    <property type="project" value="InterPro"/>
</dbReference>
<comment type="cofactor">
    <cofactor evidence="1">
        <name>[4Fe-4S] cluster</name>
        <dbReference type="ChEBI" id="CHEBI:49883"/>
    </cofactor>
</comment>
<evidence type="ECO:0000256" key="3">
    <source>
        <dbReference type="ARBA" id="ARBA00022691"/>
    </source>
</evidence>
<keyword evidence="4" id="KW-0479">Metal-binding</keyword>
<evidence type="ECO:0000256" key="5">
    <source>
        <dbReference type="ARBA" id="ARBA00023004"/>
    </source>
</evidence>
<dbReference type="PROSITE" id="PS01305">
    <property type="entry name" value="MOAA_NIFB_PQQE"/>
    <property type="match status" value="1"/>
</dbReference>
<dbReference type="InterPro" id="IPR007197">
    <property type="entry name" value="rSAM"/>
</dbReference>
<dbReference type="Pfam" id="PF04055">
    <property type="entry name" value="Radical_SAM"/>
    <property type="match status" value="1"/>
</dbReference>
<dbReference type="PANTHER" id="PTHR43273">
    <property type="entry name" value="ANAEROBIC SULFATASE-MATURATING ENZYME HOMOLOG ASLB-RELATED"/>
    <property type="match status" value="1"/>
</dbReference>
<keyword evidence="6" id="KW-0411">Iron-sulfur</keyword>
<dbReference type="SFLD" id="SFLDG01384">
    <property type="entry name" value="thioether_bond_formation_requi"/>
    <property type="match status" value="1"/>
</dbReference>
<dbReference type="Gene3D" id="3.20.20.70">
    <property type="entry name" value="Aldolase class I"/>
    <property type="match status" value="1"/>
</dbReference>
<dbReference type="InterPro" id="IPR013785">
    <property type="entry name" value="Aldolase_TIM"/>
</dbReference>
<evidence type="ECO:0000256" key="4">
    <source>
        <dbReference type="ARBA" id="ARBA00022723"/>
    </source>
</evidence>
<dbReference type="SUPFAM" id="SSF102114">
    <property type="entry name" value="Radical SAM enzymes"/>
    <property type="match status" value="1"/>
</dbReference>
<feature type="domain" description="Radical SAM core" evidence="8">
    <location>
        <begin position="114"/>
        <end position="345"/>
    </location>
</feature>
<keyword evidence="3" id="KW-0949">S-adenosyl-L-methionine</keyword>
<reference evidence="9" key="1">
    <citation type="journal article" date="2021" name="PeerJ">
        <title>Extensive microbial diversity within the chicken gut microbiome revealed by metagenomics and culture.</title>
        <authorList>
            <person name="Gilroy R."/>
            <person name="Ravi A."/>
            <person name="Getino M."/>
            <person name="Pursley I."/>
            <person name="Horton D.L."/>
            <person name="Alikhan N.F."/>
            <person name="Baker D."/>
            <person name="Gharbi K."/>
            <person name="Hall N."/>
            <person name="Watson M."/>
            <person name="Adriaenssens E.M."/>
            <person name="Foster-Nyarko E."/>
            <person name="Jarju S."/>
            <person name="Secka A."/>
            <person name="Antonio M."/>
            <person name="Oren A."/>
            <person name="Chaudhuri R.R."/>
            <person name="La Ragione R."/>
            <person name="Hildebrand F."/>
            <person name="Pallen M.J."/>
        </authorList>
    </citation>
    <scope>NUCLEOTIDE SEQUENCE</scope>
    <source>
        <strain evidence="9">CHK193-16274</strain>
    </source>
</reference>
<reference evidence="9" key="2">
    <citation type="submission" date="2021-09" db="EMBL/GenBank/DDBJ databases">
        <authorList>
            <person name="Gilroy R."/>
        </authorList>
    </citation>
    <scope>NUCLEOTIDE SEQUENCE</scope>
    <source>
        <strain evidence="9">CHK193-16274</strain>
    </source>
</reference>
<sequence>MSTEEVVVKFYDAICEYGRPGRLGKTFQTKNNYYFLDAGTGKVAQIRKSVYDILTTLLESDDVTELLQLSMDSNELIQGIEEIQEAIKTEHILSANIVETLTGEAVTDLDEALDYRVQNVTLEVTEKCNLRCKYCIYNPSHPEYREFGHKDMDWETAKKAIDFLKLHSDKAEETHIGFYGGEPLMNFPLIKQATEYALNVFDGKMTFAMTTNATLVSDEIADFLMCHDFNIIVSLDGPEELHDANRIMVDGKGSYAKTVQGVKKLLEAEKRWKKESKISFNMVVSGPDYENKYNRIQEFLDNAEWIPDNIGVLTSSVDRGPEDSEYYLPQSKEEFRYVKSAYDPLDDWENRYRETHSEREKSLFSDSVIDKGLAIIHKRLLSEKPVKNYGMNGCCVPGERRIYVTISGEFLLCEKVGNIPSIGNVNDGFYKERIRELYVDAFINEAKKYCGECWAVNLCSMCYVNCFDQNGTHFAYRHNSCRSERIYLENNLVRYHTILEENPERLMEYNQKVFK</sequence>
<dbReference type="AlphaFoldDB" id="A0A921G9A1"/>
<evidence type="ECO:0000313" key="9">
    <source>
        <dbReference type="EMBL" id="HJF39396.1"/>
    </source>
</evidence>
<dbReference type="PANTHER" id="PTHR43273:SF3">
    <property type="entry name" value="ANAEROBIC SULFATASE-MATURATING ENZYME HOMOLOG ASLB-RELATED"/>
    <property type="match status" value="1"/>
</dbReference>
<evidence type="ECO:0000256" key="6">
    <source>
        <dbReference type="ARBA" id="ARBA00023014"/>
    </source>
</evidence>
<dbReference type="SFLD" id="SFLDS00029">
    <property type="entry name" value="Radical_SAM"/>
    <property type="match status" value="1"/>
</dbReference>
<keyword evidence="5" id="KW-0408">Iron</keyword>